<feature type="region of interest" description="Disordered" evidence="6">
    <location>
        <begin position="355"/>
        <end position="376"/>
    </location>
</feature>
<feature type="transmembrane region" description="Helical" evidence="7">
    <location>
        <begin position="69"/>
        <end position="94"/>
    </location>
</feature>
<reference evidence="9" key="1">
    <citation type="submission" date="2021-02" db="EMBL/GenBank/DDBJ databases">
        <authorList>
            <person name="Syme A R."/>
            <person name="Syme A R."/>
            <person name="Moolhuijzen P."/>
        </authorList>
    </citation>
    <scope>NUCLEOTIDE SEQUENCE</scope>
    <source>
        <strain evidence="9">W1-1</strain>
    </source>
</reference>
<evidence type="ECO:0000313" key="10">
    <source>
        <dbReference type="Proteomes" id="UP000472372"/>
    </source>
</evidence>
<dbReference type="PANTHER" id="PTHR33048:SF131">
    <property type="entry name" value="INTEGRAL MEMBRANE PROTEIN"/>
    <property type="match status" value="1"/>
</dbReference>
<evidence type="ECO:0000256" key="6">
    <source>
        <dbReference type="SAM" id="MobiDB-lite"/>
    </source>
</evidence>
<evidence type="ECO:0000256" key="7">
    <source>
        <dbReference type="SAM" id="Phobius"/>
    </source>
</evidence>
<gene>
    <name evidence="9" type="ORF">PTTW11_00719</name>
</gene>
<feature type="region of interest" description="Disordered" evidence="6">
    <location>
        <begin position="300"/>
        <end position="323"/>
    </location>
</feature>
<evidence type="ECO:0000256" key="2">
    <source>
        <dbReference type="ARBA" id="ARBA00022692"/>
    </source>
</evidence>
<dbReference type="AlphaFoldDB" id="A0A6S6VQC1"/>
<feature type="transmembrane region" description="Helical" evidence="7">
    <location>
        <begin position="229"/>
        <end position="252"/>
    </location>
</feature>
<name>A0A6S6VQC1_9PLEO</name>
<evidence type="ECO:0000256" key="4">
    <source>
        <dbReference type="ARBA" id="ARBA00023136"/>
    </source>
</evidence>
<dbReference type="PANTHER" id="PTHR33048">
    <property type="entry name" value="PTH11-LIKE INTEGRAL MEMBRANE PROTEIN (AFU_ORTHOLOGUE AFUA_5G11245)"/>
    <property type="match status" value="1"/>
</dbReference>
<feature type="domain" description="Rhodopsin" evidence="8">
    <location>
        <begin position="53"/>
        <end position="294"/>
    </location>
</feature>
<feature type="transmembrane region" description="Helical" evidence="7">
    <location>
        <begin position="34"/>
        <end position="57"/>
    </location>
</feature>
<evidence type="ECO:0000313" key="9">
    <source>
        <dbReference type="EMBL" id="CAE6998474.1"/>
    </source>
</evidence>
<evidence type="ECO:0000256" key="5">
    <source>
        <dbReference type="ARBA" id="ARBA00038359"/>
    </source>
</evidence>
<dbReference type="EMBL" id="HG992977">
    <property type="protein sequence ID" value="CAE6998474.1"/>
    <property type="molecule type" value="Genomic_DNA"/>
</dbReference>
<protein>
    <recommendedName>
        <fullName evidence="8">Rhodopsin domain-containing protein</fullName>
    </recommendedName>
</protein>
<feature type="transmembrane region" description="Helical" evidence="7">
    <location>
        <begin position="152"/>
        <end position="173"/>
    </location>
</feature>
<dbReference type="InterPro" id="IPR052337">
    <property type="entry name" value="SAT4-like"/>
</dbReference>
<dbReference type="Proteomes" id="UP000472372">
    <property type="component" value="Chromosome 1"/>
</dbReference>
<keyword evidence="4 7" id="KW-0472">Membrane</keyword>
<comment type="similarity">
    <text evidence="5">Belongs to the SAT4 family.</text>
</comment>
<dbReference type="Pfam" id="PF20684">
    <property type="entry name" value="Fung_rhodopsin"/>
    <property type="match status" value="1"/>
</dbReference>
<feature type="transmembrane region" description="Helical" evidence="7">
    <location>
        <begin position="114"/>
        <end position="140"/>
    </location>
</feature>
<organism evidence="9 10">
    <name type="scientific">Pyrenophora teres f. teres</name>
    <dbReference type="NCBI Taxonomy" id="97479"/>
    <lineage>
        <taxon>Eukaryota</taxon>
        <taxon>Fungi</taxon>
        <taxon>Dikarya</taxon>
        <taxon>Ascomycota</taxon>
        <taxon>Pezizomycotina</taxon>
        <taxon>Dothideomycetes</taxon>
        <taxon>Pleosporomycetidae</taxon>
        <taxon>Pleosporales</taxon>
        <taxon>Pleosporineae</taxon>
        <taxon>Pleosporaceae</taxon>
        <taxon>Pyrenophora</taxon>
    </lineage>
</organism>
<proteinExistence type="inferred from homology"/>
<evidence type="ECO:0000256" key="1">
    <source>
        <dbReference type="ARBA" id="ARBA00004141"/>
    </source>
</evidence>
<feature type="compositionally biased region" description="Basic and acidic residues" evidence="6">
    <location>
        <begin position="367"/>
        <end position="376"/>
    </location>
</feature>
<feature type="transmembrane region" description="Helical" evidence="7">
    <location>
        <begin position="272"/>
        <end position="292"/>
    </location>
</feature>
<dbReference type="GO" id="GO:0016020">
    <property type="term" value="C:membrane"/>
    <property type="evidence" value="ECO:0007669"/>
    <property type="project" value="UniProtKB-SubCell"/>
</dbReference>
<keyword evidence="3 7" id="KW-1133">Transmembrane helix</keyword>
<evidence type="ECO:0000259" key="8">
    <source>
        <dbReference type="Pfam" id="PF20684"/>
    </source>
</evidence>
<dbReference type="InterPro" id="IPR049326">
    <property type="entry name" value="Rhodopsin_dom_fungi"/>
</dbReference>
<feature type="transmembrane region" description="Helical" evidence="7">
    <location>
        <begin position="193"/>
        <end position="217"/>
    </location>
</feature>
<keyword evidence="2 7" id="KW-0812">Transmembrane</keyword>
<sequence length="389" mass="42993">MSALQSRSGNLILFGGIQVDISQLNFNDHSSNVAAIKISCIVFIALIIPVVTLRIYSRLKCGYRISADDVLILCAAGFTVGLAVMCIAATRYGLGEHIWLIPVGSVFDTMKGCILYLFICQILYAFAIASTKLSIIASYLRLFPDRQFRIWMYILSFLIVGLWITGVFVTIFQCTPVRGAWDFTIQGRRCVNYVTYLYASSAVNVATDIVLCLLPLPHLWRLQLPLRERVVLCVLLAGGASACVVGSVRIAFLGRLRVLDTTHDSVPGLIMSVGECSLGIISVSFASFRPLVRRFFSARKPTPQPSVPLQKRHNRTNSTNTLPELLDGKETEVLHSSSCTKLTCKSASHDYFHEYNDPTGSQASAGGRDKGLETRESLETEWQRYAATC</sequence>
<comment type="subcellular location">
    <subcellularLocation>
        <location evidence="1">Membrane</location>
        <topology evidence="1">Multi-pass membrane protein</topology>
    </subcellularLocation>
</comment>
<accession>A0A6S6VQC1</accession>
<evidence type="ECO:0000256" key="3">
    <source>
        <dbReference type="ARBA" id="ARBA00022989"/>
    </source>
</evidence>